<protein>
    <submittedName>
        <fullName evidence="1">Uncharacterized protein</fullName>
    </submittedName>
</protein>
<reference evidence="1 2" key="1">
    <citation type="submission" date="2015-01" db="EMBL/GenBank/DDBJ databases">
        <title>Evolution of Trichinella species and genotypes.</title>
        <authorList>
            <person name="Korhonen P.K."/>
            <person name="Edoardo P."/>
            <person name="Giuseppe L.R."/>
            <person name="Gasser R.B."/>
        </authorList>
    </citation>
    <scope>NUCLEOTIDE SEQUENCE [LARGE SCALE GENOMIC DNA]</scope>
    <source>
        <strain evidence="1">ISS588</strain>
    </source>
</reference>
<dbReference type="EMBL" id="JYDS01001044">
    <property type="protein sequence ID" value="KRY99796.1"/>
    <property type="molecule type" value="Genomic_DNA"/>
</dbReference>
<gene>
    <name evidence="1" type="ORF">T4B_9164</name>
</gene>
<sequence>MQNKASWIVAVKFHGLARRDQHPTAVSHFQIISAVMAMMMLTTLELPQAKPPAML</sequence>
<accession>A0A0V1GNP0</accession>
<evidence type="ECO:0000313" key="1">
    <source>
        <dbReference type="EMBL" id="KRY99796.1"/>
    </source>
</evidence>
<dbReference type="AlphaFoldDB" id="A0A0V1GNP0"/>
<dbReference type="Proteomes" id="UP000054805">
    <property type="component" value="Unassembled WGS sequence"/>
</dbReference>
<name>A0A0V1GNP0_TRIPS</name>
<organism evidence="1 2">
    <name type="scientific">Trichinella pseudospiralis</name>
    <name type="common">Parasitic roundworm</name>
    <dbReference type="NCBI Taxonomy" id="6337"/>
    <lineage>
        <taxon>Eukaryota</taxon>
        <taxon>Metazoa</taxon>
        <taxon>Ecdysozoa</taxon>
        <taxon>Nematoda</taxon>
        <taxon>Enoplea</taxon>
        <taxon>Dorylaimia</taxon>
        <taxon>Trichinellida</taxon>
        <taxon>Trichinellidae</taxon>
        <taxon>Trichinella</taxon>
    </lineage>
</organism>
<comment type="caution">
    <text evidence="1">The sequence shown here is derived from an EMBL/GenBank/DDBJ whole genome shotgun (WGS) entry which is preliminary data.</text>
</comment>
<evidence type="ECO:0000313" key="2">
    <source>
        <dbReference type="Proteomes" id="UP000054805"/>
    </source>
</evidence>
<keyword evidence="2" id="KW-1185">Reference proteome</keyword>
<proteinExistence type="predicted"/>